<dbReference type="Proteomes" id="UP000287374">
    <property type="component" value="Unassembled WGS sequence"/>
</dbReference>
<dbReference type="Pfam" id="PF02641">
    <property type="entry name" value="DUF190"/>
    <property type="match status" value="1"/>
</dbReference>
<dbReference type="EMBL" id="RZGX01000002">
    <property type="protein sequence ID" value="RUR25942.1"/>
    <property type="molecule type" value="Genomic_DNA"/>
</dbReference>
<keyword evidence="5" id="KW-1185">Reference proteome</keyword>
<evidence type="ECO:0000313" key="2">
    <source>
        <dbReference type="EMBL" id="PWY57592.1"/>
    </source>
</evidence>
<reference evidence="3 5" key="2">
    <citation type="submission" date="2018-12" db="EMBL/GenBank/DDBJ databases">
        <title>Legionella sp,whole genome shotgun sequence.</title>
        <authorList>
            <person name="Wu H."/>
        </authorList>
    </citation>
    <scope>NUCLEOTIDE SEQUENCE [LARGE SCALE GENOMIC DNA]</scope>
    <source>
        <strain evidence="3">Km489</strain>
        <strain evidence="5">km489</strain>
    </source>
</reference>
<dbReference type="SUPFAM" id="SSF54913">
    <property type="entry name" value="GlnB-like"/>
    <property type="match status" value="1"/>
</dbReference>
<evidence type="ECO:0000313" key="3">
    <source>
        <dbReference type="EMBL" id="RUR25942.1"/>
    </source>
</evidence>
<dbReference type="OrthoDB" id="5295185at2"/>
<gene>
    <name evidence="2" type="ORF">DGG96_00390</name>
    <name evidence="3" type="ORF">ELY20_02000</name>
</gene>
<dbReference type="Gene3D" id="3.30.70.120">
    <property type="match status" value="1"/>
</dbReference>
<dbReference type="InterPro" id="IPR015867">
    <property type="entry name" value="N-reg_PII/ATP_PRibTrfase_C"/>
</dbReference>
<dbReference type="InterPro" id="IPR003793">
    <property type="entry name" value="UPF0166"/>
</dbReference>
<accession>A0A317UAM0</accession>
<dbReference type="Proteomes" id="UP000247152">
    <property type="component" value="Unassembled WGS sequence"/>
</dbReference>
<evidence type="ECO:0000313" key="5">
    <source>
        <dbReference type="Proteomes" id="UP000287374"/>
    </source>
</evidence>
<dbReference type="RefSeq" id="WP_110141042.1">
    <property type="nucleotide sequence ID" value="NZ_QHJG01000001.1"/>
</dbReference>
<comment type="caution">
    <text evidence="2">The sequence shown here is derived from an EMBL/GenBank/DDBJ whole genome shotgun (WGS) entry which is preliminary data.</text>
</comment>
<comment type="similarity">
    <text evidence="1">Belongs to the UPF0166 family.</text>
</comment>
<dbReference type="AlphaFoldDB" id="A0A317UAM0"/>
<organism evidence="2 4">
    <name type="scientific">Legionella qingyii</name>
    <dbReference type="NCBI Taxonomy" id="2184757"/>
    <lineage>
        <taxon>Bacteria</taxon>
        <taxon>Pseudomonadati</taxon>
        <taxon>Pseudomonadota</taxon>
        <taxon>Gammaproteobacteria</taxon>
        <taxon>Legionellales</taxon>
        <taxon>Legionellaceae</taxon>
        <taxon>Legionella</taxon>
    </lineage>
</organism>
<sequence>MNHVKVSIYINEADKWQHRPLHLELLSMLDKAELASGTVLRAVAGFTLKNPVVSASLVDIGSKLPLVVQFIDTIEKVDAILPKVKEMVGNRLIIREPVEVVNGMYPDSLSPEKTDH</sequence>
<name>A0A317UAM0_9GAMM</name>
<evidence type="ECO:0000256" key="1">
    <source>
        <dbReference type="ARBA" id="ARBA00010554"/>
    </source>
</evidence>
<dbReference type="EMBL" id="QHJG01000001">
    <property type="protein sequence ID" value="PWY57592.1"/>
    <property type="molecule type" value="Genomic_DNA"/>
</dbReference>
<protein>
    <submittedName>
        <fullName evidence="3">DUF190 domain-containing protein</fullName>
    </submittedName>
</protein>
<dbReference type="PANTHER" id="PTHR35983:SF1">
    <property type="entry name" value="UPF0166 PROTEIN TM_0021"/>
    <property type="match status" value="1"/>
</dbReference>
<evidence type="ECO:0000313" key="4">
    <source>
        <dbReference type="Proteomes" id="UP000247152"/>
    </source>
</evidence>
<dbReference type="InterPro" id="IPR011322">
    <property type="entry name" value="N-reg_PII-like_a/b"/>
</dbReference>
<proteinExistence type="inferred from homology"/>
<dbReference type="PANTHER" id="PTHR35983">
    <property type="entry name" value="UPF0166 PROTEIN TM_0021"/>
    <property type="match status" value="1"/>
</dbReference>
<reference evidence="2 4" key="1">
    <citation type="submission" date="2018-05" db="EMBL/GenBank/DDBJ databases">
        <title>Legionella qingyii sp.nov., whole genome shotgun sequence.</title>
        <authorList>
            <person name="Wu H."/>
            <person name="Zhu Q."/>
            <person name="Hu C."/>
        </authorList>
    </citation>
    <scope>NUCLEOTIDE SEQUENCE [LARGE SCALE GENOMIC DNA]</scope>
    <source>
        <strain evidence="2 4">HEB18</strain>
    </source>
</reference>